<proteinExistence type="predicted"/>
<evidence type="ECO:0000259" key="1">
    <source>
        <dbReference type="Pfam" id="PF03781"/>
    </source>
</evidence>
<reference evidence="2 3" key="1">
    <citation type="submission" date="2023-06" db="EMBL/GenBank/DDBJ databases">
        <title>Roseiconus lacunae JC819 isolated from Gulf of Mannar region, Tamil Nadu.</title>
        <authorList>
            <person name="Pk S."/>
            <person name="Ch S."/>
            <person name="Ch V.R."/>
        </authorList>
    </citation>
    <scope>NUCLEOTIDE SEQUENCE [LARGE SCALE GENOMIC DNA]</scope>
    <source>
        <strain evidence="2 3">JC819</strain>
    </source>
</reference>
<protein>
    <submittedName>
        <fullName evidence="2">SUMF1/EgtB/PvdO family nonheme iron enzyme</fullName>
    </submittedName>
</protein>
<sequence length="321" mass="36728">MVPYSQNIPGTEIEFEMIPVPGDPYRKIQPFWIGKFEVTLREYREYAAMYSVFKADRTRPDFTEPDRVDAVSAPTEVYNPQDRFAGAESLQCPAYSMTLFAAKQYTKWLSLLTDRPYRLPLESEWIKACKAGGTGYFWKDDQLRKLAFFNLETEGVQPVGSKAPNPLGIYDMQGNVSEWVITSFPTGRPGREERPSTKHSEVLPPVWIAKGGNFASRLEECLPAHRFTITEDEWDEEATFPNSVTWLGSYSDRTKIGFRVVRQLGELDKVEMSKFWDVANPSYDELIEFKLESGRGARGSVDKETFGKMKDASENMQAWID</sequence>
<dbReference type="PANTHER" id="PTHR23150">
    <property type="entry name" value="SULFATASE MODIFYING FACTOR 1, 2"/>
    <property type="match status" value="1"/>
</dbReference>
<evidence type="ECO:0000313" key="2">
    <source>
        <dbReference type="EMBL" id="MDM4015237.1"/>
    </source>
</evidence>
<dbReference type="EMBL" id="JASZZN010000004">
    <property type="protein sequence ID" value="MDM4015237.1"/>
    <property type="molecule type" value="Genomic_DNA"/>
</dbReference>
<dbReference type="InterPro" id="IPR051043">
    <property type="entry name" value="Sulfatase_Mod_Factor_Kinase"/>
</dbReference>
<dbReference type="Pfam" id="PF03781">
    <property type="entry name" value="FGE-sulfatase"/>
    <property type="match status" value="1"/>
</dbReference>
<organism evidence="2 3">
    <name type="scientific">Roseiconus lacunae</name>
    <dbReference type="NCBI Taxonomy" id="2605694"/>
    <lineage>
        <taxon>Bacteria</taxon>
        <taxon>Pseudomonadati</taxon>
        <taxon>Planctomycetota</taxon>
        <taxon>Planctomycetia</taxon>
        <taxon>Pirellulales</taxon>
        <taxon>Pirellulaceae</taxon>
        <taxon>Roseiconus</taxon>
    </lineage>
</organism>
<dbReference type="RefSeq" id="WP_289162713.1">
    <property type="nucleotide sequence ID" value="NZ_JASZZN010000004.1"/>
</dbReference>
<dbReference type="PANTHER" id="PTHR23150:SF19">
    <property type="entry name" value="FORMYLGLYCINE-GENERATING ENZYME"/>
    <property type="match status" value="1"/>
</dbReference>
<comment type="caution">
    <text evidence="2">The sequence shown here is derived from an EMBL/GenBank/DDBJ whole genome shotgun (WGS) entry which is preliminary data.</text>
</comment>
<feature type="domain" description="Sulfatase-modifying factor enzyme-like" evidence="1">
    <location>
        <begin position="27"/>
        <end position="226"/>
    </location>
</feature>
<keyword evidence="3" id="KW-1185">Reference proteome</keyword>
<evidence type="ECO:0000313" key="3">
    <source>
        <dbReference type="Proteomes" id="UP001239462"/>
    </source>
</evidence>
<gene>
    <name evidence="2" type="ORF">QTN89_07340</name>
</gene>
<dbReference type="SUPFAM" id="SSF56436">
    <property type="entry name" value="C-type lectin-like"/>
    <property type="match status" value="1"/>
</dbReference>
<dbReference type="Proteomes" id="UP001239462">
    <property type="component" value="Unassembled WGS sequence"/>
</dbReference>
<dbReference type="Gene3D" id="3.90.1580.10">
    <property type="entry name" value="paralog of FGE (formylglycine-generating enzyme)"/>
    <property type="match status" value="1"/>
</dbReference>
<dbReference type="InterPro" id="IPR042095">
    <property type="entry name" value="SUMF_sf"/>
</dbReference>
<name>A0ABT7PFH2_9BACT</name>
<dbReference type="InterPro" id="IPR016187">
    <property type="entry name" value="CTDL_fold"/>
</dbReference>
<dbReference type="InterPro" id="IPR005532">
    <property type="entry name" value="SUMF_dom"/>
</dbReference>
<accession>A0ABT7PFH2</accession>